<organism evidence="2">
    <name type="scientific">Pontimicrobium sp. SW4</name>
    <dbReference type="NCBI Taxonomy" id="3153519"/>
    <lineage>
        <taxon>Bacteria</taxon>
        <taxon>Pseudomonadati</taxon>
        <taxon>Bacteroidota</taxon>
        <taxon>Flavobacteriia</taxon>
        <taxon>Flavobacteriales</taxon>
        <taxon>Flavobacteriaceae</taxon>
        <taxon>Pontimicrobium</taxon>
    </lineage>
</organism>
<evidence type="ECO:0000256" key="1">
    <source>
        <dbReference type="SAM" id="SignalP"/>
    </source>
</evidence>
<dbReference type="AlphaFoldDB" id="A0AAU7BNX0"/>
<gene>
    <name evidence="2" type="ORF">ABGB03_08375</name>
</gene>
<name>A0AAU7BNX0_9FLAO</name>
<accession>A0AAU7BNX0</accession>
<proteinExistence type="predicted"/>
<dbReference type="EMBL" id="CP157199">
    <property type="protein sequence ID" value="XBG59877.1"/>
    <property type="molecule type" value="Genomic_DNA"/>
</dbReference>
<dbReference type="RefSeq" id="WP_347921810.1">
    <property type="nucleotide sequence ID" value="NZ_CP157199.1"/>
</dbReference>
<evidence type="ECO:0008006" key="3">
    <source>
        <dbReference type="Google" id="ProtNLM"/>
    </source>
</evidence>
<feature type="signal peptide" evidence="1">
    <location>
        <begin position="1"/>
        <end position="18"/>
    </location>
</feature>
<feature type="chain" id="PRO_5043324593" description="GLPGLI family protein" evidence="1">
    <location>
        <begin position="19"/>
        <end position="294"/>
    </location>
</feature>
<sequence>MFKSILITTLLSYSFCLAQYDSITLPIGGVNKFDLNKNHYTIHYTKEKEMFFNHKRIRFWDQIASSILEEERQPKLNAVSNIIIYADKELSYAYIERIRHEIGKVWNGFLHYKSDGYKTENCLSFYINGSAMSATKYKDTDWVYGPKIIYTSKEYTGESTIPTLEGWVWPINTVWQHNFAGDFFDNNIAYAKNILEELSYNSLEIVSKSAFIYNSKLQKFENLELINKITFNNDLLFVKTRRGLNYNTYFEAMTIIQDNRIQDREHGVLKKPFIIEVPYIYEKKISDNSIKLFN</sequence>
<evidence type="ECO:0000313" key="2">
    <source>
        <dbReference type="EMBL" id="XBG59877.1"/>
    </source>
</evidence>
<reference evidence="2" key="1">
    <citation type="submission" date="2024-05" db="EMBL/GenBank/DDBJ databases">
        <title>Pontimicrobium maritimus sp. nov., isolated form sea water.</title>
        <authorList>
            <person name="Muhammad N."/>
            <person name="Vuong T.Q."/>
            <person name="Han H.L."/>
            <person name="Kim S.-G."/>
        </authorList>
    </citation>
    <scope>NUCLEOTIDE SEQUENCE</scope>
    <source>
        <strain evidence="2">SW4</strain>
    </source>
</reference>
<keyword evidence="1" id="KW-0732">Signal</keyword>
<protein>
    <recommendedName>
        <fullName evidence="3">GLPGLI family protein</fullName>
    </recommendedName>
</protein>